<keyword evidence="3" id="KW-0597">Phosphoprotein</keyword>
<dbReference type="GO" id="GO:0000155">
    <property type="term" value="F:phosphorelay sensor kinase activity"/>
    <property type="evidence" value="ECO:0007669"/>
    <property type="project" value="InterPro"/>
</dbReference>
<reference evidence="11 12" key="1">
    <citation type="submission" date="2020-07" db="EMBL/GenBank/DDBJ databases">
        <title>Sequencing the genomes of 1000 actinobacteria strains.</title>
        <authorList>
            <person name="Klenk H.-P."/>
        </authorList>
    </citation>
    <scope>NUCLEOTIDE SEQUENCE [LARGE SCALE GENOMIC DNA]</scope>
    <source>
        <strain evidence="11 12">DSM 44442</strain>
    </source>
</reference>
<accession>A0A7Z0ENY0</accession>
<dbReference type="SUPFAM" id="SSF55874">
    <property type="entry name" value="ATPase domain of HSP90 chaperone/DNA topoisomerase II/histidine kinase"/>
    <property type="match status" value="1"/>
</dbReference>
<keyword evidence="5" id="KW-0547">Nucleotide-binding</keyword>
<keyword evidence="8" id="KW-0902">Two-component regulatory system</keyword>
<sequence length="411" mass="42436">MWDIRWARAAMTGVLACALGLWAAVLPWAWTPAAAALAVSGGLVWWPRSRGWLAWLAGGAGTASLTATLGHHVLGWPGLPPWGMVEAAFLCALVGLVARWAPEQRDVAGNGAPAGPGAVAVWGTVAGAVLAGAGAATSVLRAIPTTVSAPLDPADAVFVVAVWTLGPLAAAAVGLFLRYLAERRDREVAWARQAQRMELAHDLHDYVAHDVSAMVAQAQAAGVVIEDREAVLAALARIEASGLAAMASMDRTVGVLRDRSGQERGFAGVAELPELVERFGDTARLTMDPRLADAVPRELAGTVHRVVAESLTNVRRHAPAMTEVEVAVRLVAEDVEVVVRNDSVGVVPAEPGRRGGVGLPALAERVGALSGTFEAGPQGGGWLVRARLPLTVGPGGTGGSYTGGTRGGGQR</sequence>
<gene>
    <name evidence="11" type="ORF">HNR10_002927</name>
</gene>
<evidence type="ECO:0000256" key="1">
    <source>
        <dbReference type="ARBA" id="ARBA00000085"/>
    </source>
</evidence>
<dbReference type="GO" id="GO:0046983">
    <property type="term" value="F:protein dimerization activity"/>
    <property type="evidence" value="ECO:0007669"/>
    <property type="project" value="InterPro"/>
</dbReference>
<evidence type="ECO:0000256" key="4">
    <source>
        <dbReference type="ARBA" id="ARBA00022679"/>
    </source>
</evidence>
<keyword evidence="7" id="KW-0067">ATP-binding</keyword>
<protein>
    <recommendedName>
        <fullName evidence="2">histidine kinase</fullName>
        <ecNumber evidence="2">2.7.13.3</ecNumber>
    </recommendedName>
</protein>
<dbReference type="RefSeq" id="WP_179823985.1">
    <property type="nucleotide sequence ID" value="NZ_JACCFS010000001.1"/>
</dbReference>
<dbReference type="GO" id="GO:0005524">
    <property type="term" value="F:ATP binding"/>
    <property type="evidence" value="ECO:0007669"/>
    <property type="project" value="UniProtKB-KW"/>
</dbReference>
<keyword evidence="6 11" id="KW-0418">Kinase</keyword>
<dbReference type="GO" id="GO:0016020">
    <property type="term" value="C:membrane"/>
    <property type="evidence" value="ECO:0007669"/>
    <property type="project" value="InterPro"/>
</dbReference>
<dbReference type="Proteomes" id="UP000572051">
    <property type="component" value="Unassembled WGS sequence"/>
</dbReference>
<keyword evidence="9" id="KW-1133">Transmembrane helix</keyword>
<feature type="transmembrane region" description="Helical" evidence="9">
    <location>
        <begin position="156"/>
        <end position="177"/>
    </location>
</feature>
<evidence type="ECO:0000256" key="2">
    <source>
        <dbReference type="ARBA" id="ARBA00012438"/>
    </source>
</evidence>
<dbReference type="Gene3D" id="3.30.565.10">
    <property type="entry name" value="Histidine kinase-like ATPase, C-terminal domain"/>
    <property type="match status" value="1"/>
</dbReference>
<feature type="transmembrane region" description="Helical" evidence="9">
    <location>
        <begin position="82"/>
        <end position="102"/>
    </location>
</feature>
<evidence type="ECO:0000313" key="12">
    <source>
        <dbReference type="Proteomes" id="UP000572051"/>
    </source>
</evidence>
<dbReference type="InterPro" id="IPR050482">
    <property type="entry name" value="Sensor_HK_TwoCompSys"/>
</dbReference>
<dbReference type="PANTHER" id="PTHR24421:SF10">
    <property type="entry name" value="NITRATE_NITRITE SENSOR PROTEIN NARQ"/>
    <property type="match status" value="1"/>
</dbReference>
<dbReference type="PANTHER" id="PTHR24421">
    <property type="entry name" value="NITRATE/NITRITE SENSOR PROTEIN NARX-RELATED"/>
    <property type="match status" value="1"/>
</dbReference>
<dbReference type="InterPro" id="IPR011712">
    <property type="entry name" value="Sig_transdc_His_kin_sub3_dim/P"/>
</dbReference>
<evidence type="ECO:0000256" key="9">
    <source>
        <dbReference type="SAM" id="Phobius"/>
    </source>
</evidence>
<evidence type="ECO:0000256" key="6">
    <source>
        <dbReference type="ARBA" id="ARBA00022777"/>
    </source>
</evidence>
<comment type="catalytic activity">
    <reaction evidence="1">
        <text>ATP + protein L-histidine = ADP + protein N-phospho-L-histidine.</text>
        <dbReference type="EC" id="2.7.13.3"/>
    </reaction>
</comment>
<keyword evidence="12" id="KW-1185">Reference proteome</keyword>
<keyword evidence="9" id="KW-0472">Membrane</keyword>
<dbReference type="InterPro" id="IPR036890">
    <property type="entry name" value="HATPase_C_sf"/>
</dbReference>
<dbReference type="EMBL" id="JACCFS010000001">
    <property type="protein sequence ID" value="NYJ35046.1"/>
    <property type="molecule type" value="Genomic_DNA"/>
</dbReference>
<evidence type="ECO:0000256" key="5">
    <source>
        <dbReference type="ARBA" id="ARBA00022741"/>
    </source>
</evidence>
<keyword evidence="9" id="KW-0812">Transmembrane</keyword>
<evidence type="ECO:0000313" key="11">
    <source>
        <dbReference type="EMBL" id="NYJ35046.1"/>
    </source>
</evidence>
<dbReference type="Pfam" id="PF07730">
    <property type="entry name" value="HisKA_3"/>
    <property type="match status" value="1"/>
</dbReference>
<evidence type="ECO:0000256" key="3">
    <source>
        <dbReference type="ARBA" id="ARBA00022553"/>
    </source>
</evidence>
<organism evidence="11 12">
    <name type="scientific">Nocardiopsis aegyptia</name>
    <dbReference type="NCBI Taxonomy" id="220378"/>
    <lineage>
        <taxon>Bacteria</taxon>
        <taxon>Bacillati</taxon>
        <taxon>Actinomycetota</taxon>
        <taxon>Actinomycetes</taxon>
        <taxon>Streptosporangiales</taxon>
        <taxon>Nocardiopsidaceae</taxon>
        <taxon>Nocardiopsis</taxon>
    </lineage>
</organism>
<feature type="domain" description="Signal transduction histidine kinase subgroup 3 dimerisation and phosphoacceptor" evidence="10">
    <location>
        <begin position="196"/>
        <end position="259"/>
    </location>
</feature>
<feature type="transmembrane region" description="Helical" evidence="9">
    <location>
        <begin position="114"/>
        <end position="136"/>
    </location>
</feature>
<dbReference type="CDD" id="cd16917">
    <property type="entry name" value="HATPase_UhpB-NarQ-NarX-like"/>
    <property type="match status" value="1"/>
</dbReference>
<comment type="caution">
    <text evidence="11">The sequence shown here is derived from an EMBL/GenBank/DDBJ whole genome shotgun (WGS) entry which is preliminary data.</text>
</comment>
<evidence type="ECO:0000259" key="10">
    <source>
        <dbReference type="Pfam" id="PF07730"/>
    </source>
</evidence>
<dbReference type="AlphaFoldDB" id="A0A7Z0ENY0"/>
<keyword evidence="4" id="KW-0808">Transferase</keyword>
<dbReference type="Gene3D" id="1.20.5.1930">
    <property type="match status" value="1"/>
</dbReference>
<dbReference type="EC" id="2.7.13.3" evidence="2"/>
<evidence type="ECO:0000256" key="8">
    <source>
        <dbReference type="ARBA" id="ARBA00023012"/>
    </source>
</evidence>
<evidence type="ECO:0000256" key="7">
    <source>
        <dbReference type="ARBA" id="ARBA00022840"/>
    </source>
</evidence>
<name>A0A7Z0ENY0_9ACTN</name>
<proteinExistence type="predicted"/>